<dbReference type="InterPro" id="IPR017972">
    <property type="entry name" value="Cyt_P450_CS"/>
</dbReference>
<keyword evidence="3 8" id="KW-0812">Transmembrane</keyword>
<evidence type="ECO:0000256" key="4">
    <source>
        <dbReference type="ARBA" id="ARBA00022723"/>
    </source>
</evidence>
<dbReference type="PANTHER" id="PTHR24286:SF53">
    <property type="entry name" value="BETA-AMYRIN 28-OXIDASE-LIKE"/>
    <property type="match status" value="1"/>
</dbReference>
<evidence type="ECO:0008006" key="11">
    <source>
        <dbReference type="Google" id="ProtNLM"/>
    </source>
</evidence>
<keyword evidence="8" id="KW-0472">Membrane</keyword>
<evidence type="ECO:0000256" key="8">
    <source>
        <dbReference type="SAM" id="Phobius"/>
    </source>
</evidence>
<dbReference type="PANTHER" id="PTHR24286">
    <property type="entry name" value="CYTOCHROME P450 26"/>
    <property type="match status" value="1"/>
</dbReference>
<evidence type="ECO:0000256" key="5">
    <source>
        <dbReference type="ARBA" id="ARBA00022989"/>
    </source>
</evidence>
<proteinExistence type="inferred from homology"/>
<sequence>MYGAFWFNALLEDCIIWLWAWLNSIAYFVLLQTHWSVHSTHKYPKHFPNPEKFDPYRFEGKGPEPYTFVPFGGGPRMCVGKEYARLEMLVFIRNVVTKFKLETVLPNEKILFGLSALPAKVLPIRLRPHQS</sequence>
<keyword evidence="10" id="KW-1185">Reference proteome</keyword>
<organism evidence="9 10">
    <name type="scientific">Vitis vinifera</name>
    <name type="common">Grape</name>
    <dbReference type="NCBI Taxonomy" id="29760"/>
    <lineage>
        <taxon>Eukaryota</taxon>
        <taxon>Viridiplantae</taxon>
        <taxon>Streptophyta</taxon>
        <taxon>Embryophyta</taxon>
        <taxon>Tracheophyta</taxon>
        <taxon>Spermatophyta</taxon>
        <taxon>Magnoliopsida</taxon>
        <taxon>eudicotyledons</taxon>
        <taxon>Gunneridae</taxon>
        <taxon>Pentapetalae</taxon>
        <taxon>rosids</taxon>
        <taxon>Vitales</taxon>
        <taxon>Vitaceae</taxon>
        <taxon>Viteae</taxon>
        <taxon>Vitis</taxon>
    </lineage>
</organism>
<evidence type="ECO:0000256" key="3">
    <source>
        <dbReference type="ARBA" id="ARBA00022692"/>
    </source>
</evidence>
<evidence type="ECO:0000256" key="1">
    <source>
        <dbReference type="ARBA" id="ARBA00004167"/>
    </source>
</evidence>
<evidence type="ECO:0000313" key="10">
    <source>
        <dbReference type="Proteomes" id="UP001227230"/>
    </source>
</evidence>
<keyword evidence="7" id="KW-0503">Monooxygenase</keyword>
<reference evidence="9 10" key="1">
    <citation type="journal article" date="2023" name="Hortic Res">
        <title>The complete reference genome for grapevine (Vitis vinifera L.) genetics and breeding.</title>
        <authorList>
            <person name="Shi X."/>
            <person name="Cao S."/>
            <person name="Wang X."/>
            <person name="Huang S."/>
            <person name="Wang Y."/>
            <person name="Liu Z."/>
            <person name="Liu W."/>
            <person name="Leng X."/>
            <person name="Peng Y."/>
            <person name="Wang N."/>
            <person name="Wang Y."/>
            <person name="Ma Z."/>
            <person name="Xu X."/>
            <person name="Zhang F."/>
            <person name="Xue H."/>
            <person name="Zhong H."/>
            <person name="Wang Y."/>
            <person name="Zhang K."/>
            <person name="Velt A."/>
            <person name="Avia K."/>
            <person name="Holtgrawe D."/>
            <person name="Grimplet J."/>
            <person name="Matus J.T."/>
            <person name="Ware D."/>
            <person name="Wu X."/>
            <person name="Wang H."/>
            <person name="Liu C."/>
            <person name="Fang Y."/>
            <person name="Rustenholz C."/>
            <person name="Cheng Z."/>
            <person name="Xiao H."/>
            <person name="Zhou Y."/>
        </authorList>
    </citation>
    <scope>NUCLEOTIDE SEQUENCE [LARGE SCALE GENOMIC DNA]</scope>
    <source>
        <strain evidence="10">cv. Pinot noir / PN40024</strain>
        <tissue evidence="9">Leaf</tissue>
    </source>
</reference>
<feature type="transmembrane region" description="Helical" evidence="8">
    <location>
        <begin position="15"/>
        <end position="37"/>
    </location>
</feature>
<keyword evidence="6 7" id="KW-0408">Iron</keyword>
<comment type="subcellular location">
    <subcellularLocation>
        <location evidence="1">Membrane</location>
        <topology evidence="1">Single-pass membrane protein</topology>
    </subcellularLocation>
</comment>
<dbReference type="PRINTS" id="PR00463">
    <property type="entry name" value="EP450I"/>
</dbReference>
<dbReference type="EMBL" id="CP126665">
    <property type="protein sequence ID" value="WKA11479.1"/>
    <property type="molecule type" value="Genomic_DNA"/>
</dbReference>
<evidence type="ECO:0000256" key="7">
    <source>
        <dbReference type="RuleBase" id="RU000461"/>
    </source>
</evidence>
<keyword evidence="5 8" id="KW-1133">Transmembrane helix</keyword>
<dbReference type="InterPro" id="IPR001128">
    <property type="entry name" value="Cyt_P450"/>
</dbReference>
<dbReference type="PROSITE" id="PS00086">
    <property type="entry name" value="CYTOCHROME_P450"/>
    <property type="match status" value="1"/>
</dbReference>
<evidence type="ECO:0000256" key="2">
    <source>
        <dbReference type="ARBA" id="ARBA00010617"/>
    </source>
</evidence>
<dbReference type="InterPro" id="IPR002401">
    <property type="entry name" value="Cyt_P450_E_grp-I"/>
</dbReference>
<keyword evidence="7" id="KW-0349">Heme</keyword>
<gene>
    <name evidence="9" type="ORF">VitviT2T_028974</name>
</gene>
<evidence type="ECO:0000313" key="9">
    <source>
        <dbReference type="EMBL" id="WKA11479.1"/>
    </source>
</evidence>
<keyword evidence="4 7" id="KW-0479">Metal-binding</keyword>
<dbReference type="Gene3D" id="1.10.630.10">
    <property type="entry name" value="Cytochrome P450"/>
    <property type="match status" value="1"/>
</dbReference>
<dbReference type="Proteomes" id="UP001227230">
    <property type="component" value="Chromosome 18"/>
</dbReference>
<dbReference type="InterPro" id="IPR036396">
    <property type="entry name" value="Cyt_P450_sf"/>
</dbReference>
<protein>
    <recommendedName>
        <fullName evidence="11">Beta-amyrin 28-oxidase</fullName>
    </recommendedName>
</protein>
<evidence type="ECO:0000256" key="6">
    <source>
        <dbReference type="ARBA" id="ARBA00023004"/>
    </source>
</evidence>
<comment type="similarity">
    <text evidence="2 7">Belongs to the cytochrome P450 family.</text>
</comment>
<name>A0ABY9DUS3_VITVI</name>
<keyword evidence="7" id="KW-0560">Oxidoreductase</keyword>
<dbReference type="SUPFAM" id="SSF48264">
    <property type="entry name" value="Cytochrome P450"/>
    <property type="match status" value="1"/>
</dbReference>
<dbReference type="Pfam" id="PF00067">
    <property type="entry name" value="p450"/>
    <property type="match status" value="1"/>
</dbReference>
<accession>A0ABY9DUS3</accession>